<sequence>MTVRPATSPTSAIVVSGAARGIGRALTELLTSAAELQQGTTVLAVDSAWTAADLNAPSRAKRHCLDVADAEAVAEFFTQLAAAYRLRALANVAGVLVTGEAVDLSRADIDRLVSVNLTGVIQMSTAAARTMLAQQPTPDGDGTSIGTDRSILTIASNAGSVPRAGFAAYGASKAAAAHFTRSLGLELGNAGIRCNVVNPGTTRTDMVAGLWDGHDRTAEAIAGDPSRFRTGIPLGRIAEPADIARVAAFLLSDAACHVTAAELTVDGGATTP</sequence>
<proteinExistence type="inferred from homology"/>
<dbReference type="PRINTS" id="PR01397">
    <property type="entry name" value="DHBDHDRGNASE"/>
</dbReference>
<dbReference type="EMBL" id="JACSPY010000002">
    <property type="protein sequence ID" value="MBD8019907.1"/>
    <property type="molecule type" value="Genomic_DNA"/>
</dbReference>
<comment type="caution">
    <text evidence="3">The sequence shown here is derived from an EMBL/GenBank/DDBJ whole genome shotgun (WGS) entry which is preliminary data.</text>
</comment>
<dbReference type="InterPro" id="IPR002347">
    <property type="entry name" value="SDR_fam"/>
</dbReference>
<comment type="similarity">
    <text evidence="1">Belongs to the short-chain dehydrogenases/reductases (SDR) family.</text>
</comment>
<organism evidence="3 4">
    <name type="scientific">Brevibacterium gallinarum</name>
    <dbReference type="NCBI Taxonomy" id="2762220"/>
    <lineage>
        <taxon>Bacteria</taxon>
        <taxon>Bacillati</taxon>
        <taxon>Actinomycetota</taxon>
        <taxon>Actinomycetes</taxon>
        <taxon>Micrococcales</taxon>
        <taxon>Brevibacteriaceae</taxon>
        <taxon>Brevibacterium</taxon>
    </lineage>
</organism>
<evidence type="ECO:0000313" key="3">
    <source>
        <dbReference type="EMBL" id="MBD8019907.1"/>
    </source>
</evidence>
<dbReference type="Proteomes" id="UP000651517">
    <property type="component" value="Unassembled WGS sequence"/>
</dbReference>
<dbReference type="Pfam" id="PF13561">
    <property type="entry name" value="adh_short_C2"/>
    <property type="match status" value="1"/>
</dbReference>
<dbReference type="InterPro" id="IPR020904">
    <property type="entry name" value="Sc_DH/Rdtase_CS"/>
</dbReference>
<dbReference type="Gene3D" id="3.40.50.720">
    <property type="entry name" value="NAD(P)-binding Rossmann-like Domain"/>
    <property type="match status" value="1"/>
</dbReference>
<gene>
    <name evidence="3" type="ORF">H9634_03795</name>
</gene>
<dbReference type="PROSITE" id="PS00061">
    <property type="entry name" value="ADH_SHORT"/>
    <property type="match status" value="1"/>
</dbReference>
<evidence type="ECO:0000256" key="1">
    <source>
        <dbReference type="ARBA" id="ARBA00006484"/>
    </source>
</evidence>
<dbReference type="PANTHER" id="PTHR42760:SF115">
    <property type="entry name" value="3-OXOACYL-[ACYL-CARRIER-PROTEIN] REDUCTASE FABG"/>
    <property type="match status" value="1"/>
</dbReference>
<dbReference type="InterPro" id="IPR036291">
    <property type="entry name" value="NAD(P)-bd_dom_sf"/>
</dbReference>
<evidence type="ECO:0000313" key="4">
    <source>
        <dbReference type="Proteomes" id="UP000651517"/>
    </source>
</evidence>
<reference evidence="3 4" key="1">
    <citation type="submission" date="2020-08" db="EMBL/GenBank/DDBJ databases">
        <title>A Genomic Blueprint of the Chicken Gut Microbiome.</title>
        <authorList>
            <person name="Gilroy R."/>
            <person name="Ravi A."/>
            <person name="Getino M."/>
            <person name="Pursley I."/>
            <person name="Horton D.L."/>
            <person name="Alikhan N.-F."/>
            <person name="Baker D."/>
            <person name="Gharbi K."/>
            <person name="Hall N."/>
            <person name="Watson M."/>
            <person name="Adriaenssens E.M."/>
            <person name="Foster-Nyarko E."/>
            <person name="Jarju S."/>
            <person name="Secka A."/>
            <person name="Antonio M."/>
            <person name="Oren A."/>
            <person name="Chaudhuri R."/>
            <person name="La Ragione R.M."/>
            <person name="Hildebrand F."/>
            <person name="Pallen M.J."/>
        </authorList>
    </citation>
    <scope>NUCLEOTIDE SEQUENCE [LARGE SCALE GENOMIC DNA]</scope>
    <source>
        <strain evidence="3 4">Re57</strain>
    </source>
</reference>
<dbReference type="InterPro" id="IPR003560">
    <property type="entry name" value="DHB_DH"/>
</dbReference>
<keyword evidence="2" id="KW-0560">Oxidoreductase</keyword>
<protein>
    <submittedName>
        <fullName evidence="3">SDR family oxidoreductase</fullName>
    </submittedName>
</protein>
<dbReference type="SUPFAM" id="SSF51735">
    <property type="entry name" value="NAD(P)-binding Rossmann-fold domains"/>
    <property type="match status" value="1"/>
</dbReference>
<keyword evidence="4" id="KW-1185">Reference proteome</keyword>
<dbReference type="PANTHER" id="PTHR42760">
    <property type="entry name" value="SHORT-CHAIN DEHYDROGENASES/REDUCTASES FAMILY MEMBER"/>
    <property type="match status" value="1"/>
</dbReference>
<evidence type="ECO:0000256" key="2">
    <source>
        <dbReference type="ARBA" id="ARBA00023002"/>
    </source>
</evidence>
<name>A0ABR8WS48_9MICO</name>
<dbReference type="RefSeq" id="WP_191725439.1">
    <property type="nucleotide sequence ID" value="NZ_JACSPY010000002.1"/>
</dbReference>
<accession>A0ABR8WS48</accession>